<dbReference type="InterPro" id="IPR018635">
    <property type="entry name" value="UPF0319"/>
</dbReference>
<comment type="similarity">
    <text evidence="1">Belongs to the UPF0319 family.</text>
</comment>
<protein>
    <submittedName>
        <fullName evidence="4">DUF2057 domain-containing protein</fullName>
    </submittedName>
</protein>
<name>A0A6G9QHW4_9GAMM</name>
<feature type="chain" id="PRO_5026088088" evidence="3">
    <location>
        <begin position="22"/>
        <end position="247"/>
    </location>
</feature>
<keyword evidence="2 3" id="KW-0732">Signal</keyword>
<evidence type="ECO:0000313" key="5">
    <source>
        <dbReference type="Proteomes" id="UP000502608"/>
    </source>
</evidence>
<dbReference type="Pfam" id="PF09829">
    <property type="entry name" value="DUF2057"/>
    <property type="match status" value="1"/>
</dbReference>
<dbReference type="EMBL" id="CP050313">
    <property type="protein sequence ID" value="QIR14130.1"/>
    <property type="molecule type" value="Genomic_DNA"/>
</dbReference>
<dbReference type="PANTHER" id="PTHR38108:SF1">
    <property type="entry name" value="UPF0319 PROTEIN YCCT"/>
    <property type="match status" value="1"/>
</dbReference>
<dbReference type="PANTHER" id="PTHR38108">
    <property type="entry name" value="UPF0319 PROTEIN YCCT"/>
    <property type="match status" value="1"/>
</dbReference>
<dbReference type="KEGG" id="saes:HBH39_06215"/>
<sequence>MKSFVTTSAIVALLSSTSIMAANLTIPMSFEYLALNGQQIETNRFTHKSDISLDKGNHKIAIRYHDMVEDQFSDSPSFIKSSPFIITLEVDGDYQYFLTPAEGEVIKRPQEFAKNPQVVISRKGNGQVSYSVEQTDFKEGSFFSNLFGNNKGNDIDDVATRATSSAPVVNNAQSTQAVTTTVAATAIDVNTPTTPAVATVSQTTTQTSVKSATEVKPAQAEQMLQYWWLQADEQTRKEFMSWAIKQL</sequence>
<evidence type="ECO:0000256" key="3">
    <source>
        <dbReference type="SAM" id="SignalP"/>
    </source>
</evidence>
<dbReference type="AlphaFoldDB" id="A0A6G9QHW4"/>
<reference evidence="4 5" key="1">
    <citation type="submission" date="2020-03" db="EMBL/GenBank/DDBJ databases">
        <title>Complete genome sequence of Shewanella sp.</title>
        <authorList>
            <person name="Kim Y.-S."/>
            <person name="Kim S.-J."/>
            <person name="Jung H.-K."/>
            <person name="Kim K.-H."/>
        </authorList>
    </citation>
    <scope>NUCLEOTIDE SEQUENCE [LARGE SCALE GENOMIC DNA]</scope>
    <source>
        <strain evidence="4 5">PN3F2</strain>
    </source>
</reference>
<dbReference type="RefSeq" id="WP_167676576.1">
    <property type="nucleotide sequence ID" value="NZ_CP050313.1"/>
</dbReference>
<dbReference type="Proteomes" id="UP000502608">
    <property type="component" value="Chromosome"/>
</dbReference>
<gene>
    <name evidence="4" type="ORF">HBH39_06215</name>
</gene>
<evidence type="ECO:0000256" key="2">
    <source>
        <dbReference type="ARBA" id="ARBA00022729"/>
    </source>
</evidence>
<proteinExistence type="inferred from homology"/>
<evidence type="ECO:0000313" key="4">
    <source>
        <dbReference type="EMBL" id="QIR14130.1"/>
    </source>
</evidence>
<organism evidence="4 5">
    <name type="scientific">Shewanella aestuarii</name>
    <dbReference type="NCBI Taxonomy" id="1028752"/>
    <lineage>
        <taxon>Bacteria</taxon>
        <taxon>Pseudomonadati</taxon>
        <taxon>Pseudomonadota</taxon>
        <taxon>Gammaproteobacteria</taxon>
        <taxon>Alteromonadales</taxon>
        <taxon>Shewanellaceae</taxon>
        <taxon>Shewanella</taxon>
    </lineage>
</organism>
<accession>A0A6G9QHW4</accession>
<evidence type="ECO:0000256" key="1">
    <source>
        <dbReference type="ARBA" id="ARBA00008490"/>
    </source>
</evidence>
<keyword evidence="5" id="KW-1185">Reference proteome</keyword>
<feature type="signal peptide" evidence="3">
    <location>
        <begin position="1"/>
        <end position="21"/>
    </location>
</feature>